<dbReference type="InterPro" id="IPR050388">
    <property type="entry name" value="ABC_Ni/Peptide_Import"/>
</dbReference>
<dbReference type="InterPro" id="IPR013563">
    <property type="entry name" value="Oligopep_ABC_C"/>
</dbReference>
<evidence type="ECO:0000256" key="5">
    <source>
        <dbReference type="ARBA" id="ARBA00022519"/>
    </source>
</evidence>
<evidence type="ECO:0000313" key="11">
    <source>
        <dbReference type="EMBL" id="QIM16263.1"/>
    </source>
</evidence>
<proteinExistence type="inferred from homology"/>
<keyword evidence="6" id="KW-0547">Nucleotide-binding</keyword>
<feature type="domain" description="ABC transporter" evidence="10">
    <location>
        <begin position="4"/>
        <end position="248"/>
    </location>
</feature>
<name>A0A6G8FIZ0_9MICO</name>
<evidence type="ECO:0000259" key="10">
    <source>
        <dbReference type="PROSITE" id="PS50893"/>
    </source>
</evidence>
<evidence type="ECO:0000256" key="6">
    <source>
        <dbReference type="ARBA" id="ARBA00022741"/>
    </source>
</evidence>
<evidence type="ECO:0000256" key="7">
    <source>
        <dbReference type="ARBA" id="ARBA00022840"/>
    </source>
</evidence>
<dbReference type="SUPFAM" id="SSF52540">
    <property type="entry name" value="P-loop containing nucleoside triphosphate hydrolases"/>
    <property type="match status" value="2"/>
</dbReference>
<evidence type="ECO:0000256" key="1">
    <source>
        <dbReference type="ARBA" id="ARBA00004202"/>
    </source>
</evidence>
<dbReference type="PANTHER" id="PTHR43297">
    <property type="entry name" value="OLIGOPEPTIDE TRANSPORT ATP-BINDING PROTEIN APPD"/>
    <property type="match status" value="1"/>
</dbReference>
<evidence type="ECO:0000313" key="12">
    <source>
        <dbReference type="Proteomes" id="UP000501387"/>
    </source>
</evidence>
<dbReference type="KEGG" id="lins:G7067_07245"/>
<dbReference type="GO" id="GO:0016887">
    <property type="term" value="F:ATP hydrolysis activity"/>
    <property type="evidence" value="ECO:0007669"/>
    <property type="project" value="InterPro"/>
</dbReference>
<keyword evidence="4" id="KW-1003">Cell membrane</keyword>
<dbReference type="EMBL" id="CP049934">
    <property type="protein sequence ID" value="QIM16263.1"/>
    <property type="molecule type" value="Genomic_DNA"/>
</dbReference>
<dbReference type="PANTHER" id="PTHR43297:SF14">
    <property type="entry name" value="ATPASE AAA-TYPE CORE DOMAIN-CONTAINING PROTEIN"/>
    <property type="match status" value="1"/>
</dbReference>
<keyword evidence="8" id="KW-1278">Translocase</keyword>
<sequence>MATIEVSGLTVALESDGATIIEDVSLALEAGEVMGIVGESGSGKSTLALALLGYTRPGGKITSGSVTIEGTDLLGLDEVGLRQARRGLVSYVAQDPATALNPAMRIVDQLLEAVEGSRADSLRQIRETLISVGLPSDDAFLKKHASELSGGQQQRIGIAMAVIAKPRLIVLDEPTTGLDVSTQMKVLELVKRLCDEHRIAAIYVTHDLAVVAEVADAVTVMYGGQVVETGPSRDLLRSPSHPYTRALLRAVPSTERRQMLVPIPGRAPSISDRNPGCVFAKRCAFATEICHESVPQLERAGVGEVRCFHHRELEGEGMPVVALAPVRDAEDNTPPLLRVTDLHASYASHTVLNGIDLEVRPGECIAIVGESGSGKSTLSRCLIGLHTEWEGEVELDGAPLARSAAKRTSEARRRLQYIFQNPFGSLNPRLTVGASLTSPLVHFEGLRGEAARARAVEALERVEIPGRTTELYPAELSGGQRQRVAIARALLANPGVLICDEVTSALDVSVQASVVELLRGLLTDGLGIIFVTHNLAVVRSIADSVAVLNQGTIVEHGQVERVMDNPQDIYTQGLLADTLDLPVAS</sequence>
<reference evidence="11 12" key="1">
    <citation type="submission" date="2020-03" db="EMBL/GenBank/DDBJ databases">
        <title>Leucobacter sp. nov., isolated from beetles.</title>
        <authorList>
            <person name="Hyun D.-W."/>
            <person name="Bae J.-W."/>
        </authorList>
    </citation>
    <scope>NUCLEOTIDE SEQUENCE [LARGE SCALE GENOMIC DNA]</scope>
    <source>
        <strain evidence="11 12">HDW9B</strain>
    </source>
</reference>
<keyword evidence="5" id="KW-0997">Cell inner membrane</keyword>
<feature type="domain" description="ABC transporter" evidence="10">
    <location>
        <begin position="337"/>
        <end position="575"/>
    </location>
</feature>
<dbReference type="Gene3D" id="3.40.50.300">
    <property type="entry name" value="P-loop containing nucleotide triphosphate hydrolases"/>
    <property type="match status" value="2"/>
</dbReference>
<keyword evidence="12" id="KW-1185">Reference proteome</keyword>
<protein>
    <submittedName>
        <fullName evidence="11">ABC transporter ATP-binding protein</fullName>
    </submittedName>
</protein>
<dbReference type="Pfam" id="PF08352">
    <property type="entry name" value="oligo_HPY"/>
    <property type="match status" value="1"/>
</dbReference>
<evidence type="ECO:0000256" key="3">
    <source>
        <dbReference type="ARBA" id="ARBA00022448"/>
    </source>
</evidence>
<dbReference type="InterPro" id="IPR017871">
    <property type="entry name" value="ABC_transporter-like_CS"/>
</dbReference>
<dbReference type="PROSITE" id="PS50893">
    <property type="entry name" value="ABC_TRANSPORTER_2"/>
    <property type="match status" value="2"/>
</dbReference>
<dbReference type="InterPro" id="IPR003439">
    <property type="entry name" value="ABC_transporter-like_ATP-bd"/>
</dbReference>
<dbReference type="PROSITE" id="PS00211">
    <property type="entry name" value="ABC_TRANSPORTER_1"/>
    <property type="match status" value="2"/>
</dbReference>
<dbReference type="AlphaFoldDB" id="A0A6G8FIZ0"/>
<comment type="similarity">
    <text evidence="2">Belongs to the ABC transporter superfamily.</text>
</comment>
<evidence type="ECO:0000256" key="4">
    <source>
        <dbReference type="ARBA" id="ARBA00022475"/>
    </source>
</evidence>
<evidence type="ECO:0000256" key="8">
    <source>
        <dbReference type="ARBA" id="ARBA00022967"/>
    </source>
</evidence>
<dbReference type="InterPro" id="IPR027417">
    <property type="entry name" value="P-loop_NTPase"/>
</dbReference>
<dbReference type="GO" id="GO:0015833">
    <property type="term" value="P:peptide transport"/>
    <property type="evidence" value="ECO:0007669"/>
    <property type="project" value="InterPro"/>
</dbReference>
<dbReference type="Pfam" id="PF00005">
    <property type="entry name" value="ABC_tran"/>
    <property type="match status" value="2"/>
</dbReference>
<dbReference type="GO" id="GO:0005886">
    <property type="term" value="C:plasma membrane"/>
    <property type="evidence" value="ECO:0007669"/>
    <property type="project" value="UniProtKB-SubCell"/>
</dbReference>
<keyword evidence="3" id="KW-0813">Transport</keyword>
<evidence type="ECO:0000256" key="9">
    <source>
        <dbReference type="ARBA" id="ARBA00023136"/>
    </source>
</evidence>
<keyword evidence="7 11" id="KW-0067">ATP-binding</keyword>
<comment type="subcellular location">
    <subcellularLocation>
        <location evidence="1">Cell membrane</location>
        <topology evidence="1">Peripheral membrane protein</topology>
    </subcellularLocation>
</comment>
<dbReference type="Proteomes" id="UP000501387">
    <property type="component" value="Chromosome"/>
</dbReference>
<gene>
    <name evidence="11" type="ORF">G7067_07245</name>
</gene>
<organism evidence="11 12">
    <name type="scientific">Leucobacter insecticola</name>
    <dbReference type="NCBI Taxonomy" id="2714934"/>
    <lineage>
        <taxon>Bacteria</taxon>
        <taxon>Bacillati</taxon>
        <taxon>Actinomycetota</taxon>
        <taxon>Actinomycetes</taxon>
        <taxon>Micrococcales</taxon>
        <taxon>Microbacteriaceae</taxon>
        <taxon>Leucobacter</taxon>
    </lineage>
</organism>
<keyword evidence="9" id="KW-0472">Membrane</keyword>
<dbReference type="NCBIfam" id="NF008453">
    <property type="entry name" value="PRK11308.1"/>
    <property type="match status" value="2"/>
</dbReference>
<dbReference type="RefSeq" id="WP_166323109.1">
    <property type="nucleotide sequence ID" value="NZ_CP049934.1"/>
</dbReference>
<dbReference type="CDD" id="cd03257">
    <property type="entry name" value="ABC_NikE_OppD_transporters"/>
    <property type="match status" value="2"/>
</dbReference>
<dbReference type="InterPro" id="IPR003593">
    <property type="entry name" value="AAA+_ATPase"/>
</dbReference>
<dbReference type="NCBIfam" id="TIGR01727">
    <property type="entry name" value="oligo_HPY"/>
    <property type="match status" value="1"/>
</dbReference>
<dbReference type="SMART" id="SM00382">
    <property type="entry name" value="AAA"/>
    <property type="match status" value="2"/>
</dbReference>
<dbReference type="GO" id="GO:0005524">
    <property type="term" value="F:ATP binding"/>
    <property type="evidence" value="ECO:0007669"/>
    <property type="project" value="UniProtKB-KW"/>
</dbReference>
<evidence type="ECO:0000256" key="2">
    <source>
        <dbReference type="ARBA" id="ARBA00005417"/>
    </source>
</evidence>
<accession>A0A6G8FIZ0</accession>